<evidence type="ECO:0000313" key="2">
    <source>
        <dbReference type="Proteomes" id="UP000187465"/>
    </source>
</evidence>
<dbReference type="EMBL" id="MKQP01000111">
    <property type="protein sequence ID" value="OMD19761.1"/>
    <property type="molecule type" value="Genomic_DNA"/>
</dbReference>
<protein>
    <submittedName>
        <fullName evidence="1">Uncharacterized protein</fullName>
    </submittedName>
</protein>
<sequence length="130" mass="14301">MRKRFFIGITIFLIACGVVLGVGTISNLLSPFKSFSVIVDNQSDVDISSIEVGLIRADSKKLYTSPIKAGQKKKFKPKLSLNGEGAIYLRYTNSNGQSKEQTVCGYTEYLSGHSKVTITNERTTVVQQCN</sequence>
<proteinExistence type="predicted"/>
<organism evidence="1 2">
    <name type="scientific">Paenibacillus odorifer</name>
    <dbReference type="NCBI Taxonomy" id="189426"/>
    <lineage>
        <taxon>Bacteria</taxon>
        <taxon>Bacillati</taxon>
        <taxon>Bacillota</taxon>
        <taxon>Bacilli</taxon>
        <taxon>Bacillales</taxon>
        <taxon>Paenibacillaceae</taxon>
        <taxon>Paenibacillus</taxon>
    </lineage>
</organism>
<dbReference type="RefSeq" id="WP_076099078.1">
    <property type="nucleotide sequence ID" value="NZ_MKQN01000018.1"/>
</dbReference>
<dbReference type="Proteomes" id="UP000187465">
    <property type="component" value="Unassembled WGS sequence"/>
</dbReference>
<dbReference type="PROSITE" id="PS51257">
    <property type="entry name" value="PROKAR_LIPOPROTEIN"/>
    <property type="match status" value="1"/>
</dbReference>
<accession>A0A1R0WR89</accession>
<evidence type="ECO:0000313" key="1">
    <source>
        <dbReference type="EMBL" id="OMD19761.1"/>
    </source>
</evidence>
<reference evidence="1 2" key="1">
    <citation type="submission" date="2016-10" db="EMBL/GenBank/DDBJ databases">
        <title>Paenibacillus species isolates.</title>
        <authorList>
            <person name="Beno S.M."/>
        </authorList>
    </citation>
    <scope>NUCLEOTIDE SEQUENCE [LARGE SCALE GENOMIC DNA]</scope>
    <source>
        <strain evidence="1 2">FSL H7-0604</strain>
    </source>
</reference>
<name>A0A1R0WR89_9BACL</name>
<dbReference type="AlphaFoldDB" id="A0A1R0WR89"/>
<gene>
    <name evidence="1" type="ORF">BJP51_10500</name>
</gene>
<comment type="caution">
    <text evidence="1">The sequence shown here is derived from an EMBL/GenBank/DDBJ whole genome shotgun (WGS) entry which is preliminary data.</text>
</comment>